<feature type="transmembrane region" description="Helical" evidence="1">
    <location>
        <begin position="81"/>
        <end position="105"/>
    </location>
</feature>
<dbReference type="Proteomes" id="UP001151752">
    <property type="component" value="Unassembled WGS sequence"/>
</dbReference>
<sequence>MSTVLKLGSPPVTGIKMARKHGSLKASKLKVFAVDEAAGDTASFPSFLPKEVEKIKDPFARSLSKRMQRLPVQVSHLHRDLFINLLFIYSFILLYSLLLPFVFLFNLQQ</sequence>
<keyword evidence="1" id="KW-0472">Membrane</keyword>
<protein>
    <submittedName>
        <fullName evidence="2">HYDROLASE</fullName>
    </submittedName>
</protein>
<name>A0A9Q1A076_9ROSI</name>
<reference evidence="2" key="1">
    <citation type="submission" date="2022-11" db="EMBL/GenBank/DDBJ databases">
        <authorList>
            <person name="Hyden B.L."/>
            <person name="Feng K."/>
            <person name="Yates T."/>
            <person name="Jawdy S."/>
            <person name="Smart L.B."/>
            <person name="Muchero W."/>
        </authorList>
    </citation>
    <scope>NUCLEOTIDE SEQUENCE</scope>
    <source>
        <tissue evidence="2">Shoot tip</tissue>
    </source>
</reference>
<keyword evidence="3" id="KW-1185">Reference proteome</keyword>
<proteinExistence type="predicted"/>
<accession>A0A9Q1A076</accession>
<reference evidence="2" key="2">
    <citation type="journal article" date="2023" name="Int. J. Mol. Sci.">
        <title>De Novo Assembly and Annotation of 11 Diverse Shrub Willow (Salix) Genomes Reveals Novel Gene Organization in Sex-Linked Regions.</title>
        <authorList>
            <person name="Hyden B."/>
            <person name="Feng K."/>
            <person name="Yates T.B."/>
            <person name="Jawdy S."/>
            <person name="Cereghino C."/>
            <person name="Smart L.B."/>
            <person name="Muchero W."/>
        </authorList>
    </citation>
    <scope>NUCLEOTIDE SEQUENCE</scope>
    <source>
        <tissue evidence="2">Shoot tip</tissue>
    </source>
</reference>
<keyword evidence="1" id="KW-0812">Transmembrane</keyword>
<organism evidence="2 3">
    <name type="scientific">Salix koriyanagi</name>
    <dbReference type="NCBI Taxonomy" id="2511006"/>
    <lineage>
        <taxon>Eukaryota</taxon>
        <taxon>Viridiplantae</taxon>
        <taxon>Streptophyta</taxon>
        <taxon>Embryophyta</taxon>
        <taxon>Tracheophyta</taxon>
        <taxon>Spermatophyta</taxon>
        <taxon>Magnoliopsida</taxon>
        <taxon>eudicotyledons</taxon>
        <taxon>Gunneridae</taxon>
        <taxon>Pentapetalae</taxon>
        <taxon>rosids</taxon>
        <taxon>fabids</taxon>
        <taxon>Malpighiales</taxon>
        <taxon>Salicaceae</taxon>
        <taxon>Saliceae</taxon>
        <taxon>Salix</taxon>
    </lineage>
</organism>
<keyword evidence="2" id="KW-0378">Hydrolase</keyword>
<dbReference type="EMBL" id="JAPFFM010000008">
    <property type="protein sequence ID" value="KAJ6753057.1"/>
    <property type="molecule type" value="Genomic_DNA"/>
</dbReference>
<evidence type="ECO:0000313" key="3">
    <source>
        <dbReference type="Proteomes" id="UP001151752"/>
    </source>
</evidence>
<comment type="caution">
    <text evidence="2">The sequence shown here is derived from an EMBL/GenBank/DDBJ whole genome shotgun (WGS) entry which is preliminary data.</text>
</comment>
<dbReference type="GO" id="GO:0016787">
    <property type="term" value="F:hydrolase activity"/>
    <property type="evidence" value="ECO:0007669"/>
    <property type="project" value="UniProtKB-KW"/>
</dbReference>
<gene>
    <name evidence="2" type="ORF">OIU74_027831</name>
</gene>
<dbReference type="AlphaFoldDB" id="A0A9Q1A076"/>
<evidence type="ECO:0000256" key="1">
    <source>
        <dbReference type="SAM" id="Phobius"/>
    </source>
</evidence>
<evidence type="ECO:0000313" key="2">
    <source>
        <dbReference type="EMBL" id="KAJ6753057.1"/>
    </source>
</evidence>
<keyword evidence="1" id="KW-1133">Transmembrane helix</keyword>